<dbReference type="Proteomes" id="UP001164929">
    <property type="component" value="Chromosome 17"/>
</dbReference>
<protein>
    <submittedName>
        <fullName evidence="1">Uncharacterized protein</fullName>
    </submittedName>
</protein>
<organism evidence="1 2">
    <name type="scientific">Populus alba x Populus x berolinensis</name>
    <dbReference type="NCBI Taxonomy" id="444605"/>
    <lineage>
        <taxon>Eukaryota</taxon>
        <taxon>Viridiplantae</taxon>
        <taxon>Streptophyta</taxon>
        <taxon>Embryophyta</taxon>
        <taxon>Tracheophyta</taxon>
        <taxon>Spermatophyta</taxon>
        <taxon>Magnoliopsida</taxon>
        <taxon>eudicotyledons</taxon>
        <taxon>Gunneridae</taxon>
        <taxon>Pentapetalae</taxon>
        <taxon>rosids</taxon>
        <taxon>fabids</taxon>
        <taxon>Malpighiales</taxon>
        <taxon>Salicaceae</taxon>
        <taxon>Saliceae</taxon>
        <taxon>Populus</taxon>
    </lineage>
</organism>
<name>A0AAD6LFM3_9ROSI</name>
<proteinExistence type="predicted"/>
<dbReference type="EMBL" id="JAQIZT010000017">
    <property type="protein sequence ID" value="KAJ6959660.1"/>
    <property type="molecule type" value="Genomic_DNA"/>
</dbReference>
<comment type="caution">
    <text evidence="1">The sequence shown here is derived from an EMBL/GenBank/DDBJ whole genome shotgun (WGS) entry which is preliminary data.</text>
</comment>
<reference evidence="1" key="1">
    <citation type="journal article" date="2023" name="Mol. Ecol. Resour.">
        <title>Chromosome-level genome assembly of a triploid poplar Populus alba 'Berolinensis'.</title>
        <authorList>
            <person name="Chen S."/>
            <person name="Yu Y."/>
            <person name="Wang X."/>
            <person name="Wang S."/>
            <person name="Zhang T."/>
            <person name="Zhou Y."/>
            <person name="He R."/>
            <person name="Meng N."/>
            <person name="Wang Y."/>
            <person name="Liu W."/>
            <person name="Liu Z."/>
            <person name="Liu J."/>
            <person name="Guo Q."/>
            <person name="Huang H."/>
            <person name="Sederoff R.R."/>
            <person name="Wang G."/>
            <person name="Qu G."/>
            <person name="Chen S."/>
        </authorList>
    </citation>
    <scope>NUCLEOTIDE SEQUENCE</scope>
    <source>
        <strain evidence="1">SC-2020</strain>
    </source>
</reference>
<evidence type="ECO:0000313" key="2">
    <source>
        <dbReference type="Proteomes" id="UP001164929"/>
    </source>
</evidence>
<accession>A0AAD6LFM3</accession>
<keyword evidence="2" id="KW-1185">Reference proteome</keyword>
<dbReference type="AlphaFoldDB" id="A0AAD6LFM3"/>
<gene>
    <name evidence="1" type="ORF">NC653_037887</name>
</gene>
<sequence>MLIFGVAVVEEITSEEENCGRAVSLGCVDREGRSVG</sequence>
<evidence type="ECO:0000313" key="1">
    <source>
        <dbReference type="EMBL" id="KAJ6959660.1"/>
    </source>
</evidence>